<dbReference type="InterPro" id="IPR029044">
    <property type="entry name" value="Nucleotide-diphossugar_trans"/>
</dbReference>
<reference evidence="6 7" key="1">
    <citation type="submission" date="2016-05" db="EMBL/GenBank/DDBJ databases">
        <authorList>
            <person name="Lavstsen T."/>
            <person name="Jespersen J.S."/>
        </authorList>
    </citation>
    <scope>NUCLEOTIDE SEQUENCE [LARGE SCALE GENOMIC DNA]</scope>
    <source>
        <strain evidence="6 7">B7-9</strain>
    </source>
</reference>
<dbReference type="AlphaFoldDB" id="A0A2H3KQ94"/>
<dbReference type="PANTHER" id="PTHR43179:SF12">
    <property type="entry name" value="GALACTOFURANOSYLTRANSFERASE GLFT2"/>
    <property type="match status" value="1"/>
</dbReference>
<dbReference type="CDD" id="cd00761">
    <property type="entry name" value="Glyco_tranf_GTA_type"/>
    <property type="match status" value="1"/>
</dbReference>
<keyword evidence="3" id="KW-0328">Glycosyltransferase</keyword>
<dbReference type="InterPro" id="IPR001173">
    <property type="entry name" value="Glyco_trans_2-like"/>
</dbReference>
<name>A0A2H3KQ94_9CHLR</name>
<gene>
    <name evidence="6" type="ORF">A9Q02_00040</name>
</gene>
<dbReference type="Pfam" id="PF00535">
    <property type="entry name" value="Glycos_transf_2"/>
    <property type="match status" value="1"/>
</dbReference>
<comment type="caution">
    <text evidence="6">The sequence shown here is derived from an EMBL/GenBank/DDBJ whole genome shotgun (WGS) entry which is preliminary data.</text>
</comment>
<dbReference type="PANTHER" id="PTHR43179">
    <property type="entry name" value="RHAMNOSYLTRANSFERASE WBBL"/>
    <property type="match status" value="1"/>
</dbReference>
<evidence type="ECO:0000256" key="1">
    <source>
        <dbReference type="ARBA" id="ARBA00004776"/>
    </source>
</evidence>
<accession>A0A2H3KQ94</accession>
<protein>
    <recommendedName>
        <fullName evidence="5">Glycosyltransferase 2-like domain-containing protein</fullName>
    </recommendedName>
</protein>
<dbReference type="Proteomes" id="UP000220922">
    <property type="component" value="Unassembled WGS sequence"/>
</dbReference>
<evidence type="ECO:0000256" key="2">
    <source>
        <dbReference type="ARBA" id="ARBA00006739"/>
    </source>
</evidence>
<evidence type="ECO:0000256" key="3">
    <source>
        <dbReference type="ARBA" id="ARBA00022676"/>
    </source>
</evidence>
<dbReference type="EMBL" id="LYXE01000063">
    <property type="protein sequence ID" value="PDV99651.1"/>
    <property type="molecule type" value="Genomic_DNA"/>
</dbReference>
<keyword evidence="7" id="KW-1185">Reference proteome</keyword>
<sequence length="235" mass="26483">MHPSLIAITTFNQLEYTRQMLESIRALPTKPFDLLLVDDASSDDTVAFVREWGVQHIIAKEVPGGVTDSWNKAYAYFKAGAWQNLFLANNDVLLAPLAIELMADLLAQRPQSIVGPVCNPEGAPYNQEQWITNYTPESPAVIELPEGLNVNGFFFGVQRSVIAYELAPEILFNPQNLNYHNEEELAGRLYPHGFRSLIATRAVLFHYKNRSFQIADRSTQDNLNDYAAFLQHRGA</sequence>
<comment type="pathway">
    <text evidence="1">Cell wall biogenesis; cell wall polysaccharide biosynthesis.</text>
</comment>
<dbReference type="RefSeq" id="WP_172450690.1">
    <property type="nucleotide sequence ID" value="NZ_LYXE01000063.1"/>
</dbReference>
<comment type="similarity">
    <text evidence="2">Belongs to the glycosyltransferase 2 family.</text>
</comment>
<evidence type="ECO:0000313" key="6">
    <source>
        <dbReference type="EMBL" id="PDV99651.1"/>
    </source>
</evidence>
<organism evidence="6 7">
    <name type="scientific">Candidatus Chloroploca asiatica</name>
    <dbReference type="NCBI Taxonomy" id="1506545"/>
    <lineage>
        <taxon>Bacteria</taxon>
        <taxon>Bacillati</taxon>
        <taxon>Chloroflexota</taxon>
        <taxon>Chloroflexia</taxon>
        <taxon>Chloroflexales</taxon>
        <taxon>Chloroflexineae</taxon>
        <taxon>Oscillochloridaceae</taxon>
        <taxon>Candidatus Chloroploca</taxon>
    </lineage>
</organism>
<keyword evidence="4" id="KW-0808">Transferase</keyword>
<dbReference type="GO" id="GO:0016757">
    <property type="term" value="F:glycosyltransferase activity"/>
    <property type="evidence" value="ECO:0007669"/>
    <property type="project" value="UniProtKB-KW"/>
</dbReference>
<dbReference type="Gene3D" id="3.90.550.10">
    <property type="entry name" value="Spore Coat Polysaccharide Biosynthesis Protein SpsA, Chain A"/>
    <property type="match status" value="1"/>
</dbReference>
<proteinExistence type="inferred from homology"/>
<feature type="domain" description="Glycosyltransferase 2-like" evidence="5">
    <location>
        <begin position="6"/>
        <end position="133"/>
    </location>
</feature>
<dbReference type="SUPFAM" id="SSF53448">
    <property type="entry name" value="Nucleotide-diphospho-sugar transferases"/>
    <property type="match status" value="1"/>
</dbReference>
<evidence type="ECO:0000313" key="7">
    <source>
        <dbReference type="Proteomes" id="UP000220922"/>
    </source>
</evidence>
<evidence type="ECO:0000256" key="4">
    <source>
        <dbReference type="ARBA" id="ARBA00022679"/>
    </source>
</evidence>
<evidence type="ECO:0000259" key="5">
    <source>
        <dbReference type="Pfam" id="PF00535"/>
    </source>
</evidence>